<dbReference type="InterPro" id="IPR036116">
    <property type="entry name" value="FN3_sf"/>
</dbReference>
<dbReference type="SUPFAM" id="SSF49265">
    <property type="entry name" value="Fibronectin type III"/>
    <property type="match status" value="1"/>
</dbReference>
<dbReference type="EMBL" id="JBHUMZ010000016">
    <property type="protein sequence ID" value="MFD2638388.1"/>
    <property type="molecule type" value="Genomic_DNA"/>
</dbReference>
<dbReference type="CDD" id="cd00063">
    <property type="entry name" value="FN3"/>
    <property type="match status" value="1"/>
</dbReference>
<evidence type="ECO:0000313" key="3">
    <source>
        <dbReference type="Proteomes" id="UP001597452"/>
    </source>
</evidence>
<organism evidence="2 3">
    <name type="scientific">Piscibacillus salipiscarius</name>
    <dbReference type="NCBI Taxonomy" id="299480"/>
    <lineage>
        <taxon>Bacteria</taxon>
        <taxon>Bacillati</taxon>
        <taxon>Bacillota</taxon>
        <taxon>Bacilli</taxon>
        <taxon>Bacillales</taxon>
        <taxon>Bacillaceae</taxon>
        <taxon>Piscibacillus</taxon>
    </lineage>
</organism>
<protein>
    <submittedName>
        <fullName evidence="2">Fibronectin type III domain-containing protein</fullName>
    </submittedName>
</protein>
<feature type="domain" description="Fibronectin type-III" evidence="1">
    <location>
        <begin position="12"/>
        <end position="97"/>
    </location>
</feature>
<accession>A0ABW5Q9G5</accession>
<gene>
    <name evidence="2" type="ORF">ACFSW4_05885</name>
</gene>
<dbReference type="Proteomes" id="UP001597452">
    <property type="component" value="Unassembled WGS sequence"/>
</dbReference>
<keyword evidence="3" id="KW-1185">Reference proteome</keyword>
<dbReference type="InterPro" id="IPR003961">
    <property type="entry name" value="FN3_dom"/>
</dbReference>
<proteinExistence type="predicted"/>
<dbReference type="InterPro" id="IPR013783">
    <property type="entry name" value="Ig-like_fold"/>
</dbReference>
<name>A0ABW5Q9G5_9BACI</name>
<evidence type="ECO:0000259" key="1">
    <source>
        <dbReference type="PROSITE" id="PS50853"/>
    </source>
</evidence>
<comment type="caution">
    <text evidence="2">The sequence shown here is derived from an EMBL/GenBank/DDBJ whole genome shotgun (WGS) entry which is preliminary data.</text>
</comment>
<dbReference type="PROSITE" id="PS50853">
    <property type="entry name" value="FN3"/>
    <property type="match status" value="1"/>
</dbReference>
<reference evidence="3" key="1">
    <citation type="journal article" date="2019" name="Int. J. Syst. Evol. Microbiol.">
        <title>The Global Catalogue of Microorganisms (GCM) 10K type strain sequencing project: providing services to taxonomists for standard genome sequencing and annotation.</title>
        <authorList>
            <consortium name="The Broad Institute Genomics Platform"/>
            <consortium name="The Broad Institute Genome Sequencing Center for Infectious Disease"/>
            <person name="Wu L."/>
            <person name="Ma J."/>
        </authorList>
    </citation>
    <scope>NUCLEOTIDE SEQUENCE [LARGE SCALE GENOMIC DNA]</scope>
    <source>
        <strain evidence="3">TISTR 1571</strain>
    </source>
</reference>
<dbReference type="SMART" id="SM00060">
    <property type="entry name" value="FN3"/>
    <property type="match status" value="1"/>
</dbReference>
<dbReference type="Gene3D" id="2.60.40.10">
    <property type="entry name" value="Immunoglobulins"/>
    <property type="match status" value="1"/>
</dbReference>
<sequence>MILVKLAGLPNAPANLATSNVTDTTLSLTWDAVSYEAGIEHYEIYRDGASVGTSTTASFDDTGLTADTTYQYQVKAIATEGTESPLSDAVSVTTAPAV</sequence>
<dbReference type="Pfam" id="PF00041">
    <property type="entry name" value="fn3"/>
    <property type="match status" value="1"/>
</dbReference>
<evidence type="ECO:0000313" key="2">
    <source>
        <dbReference type="EMBL" id="MFD2638388.1"/>
    </source>
</evidence>